<proteinExistence type="predicted"/>
<keyword evidence="1" id="KW-0472">Membrane</keyword>
<organism evidence="2 3">
    <name type="scientific">Bugula neritina</name>
    <name type="common">Brown bryozoan</name>
    <name type="synonym">Sertularia neritina</name>
    <dbReference type="NCBI Taxonomy" id="10212"/>
    <lineage>
        <taxon>Eukaryota</taxon>
        <taxon>Metazoa</taxon>
        <taxon>Spiralia</taxon>
        <taxon>Lophotrochozoa</taxon>
        <taxon>Bryozoa</taxon>
        <taxon>Gymnolaemata</taxon>
        <taxon>Cheilostomatida</taxon>
        <taxon>Flustrina</taxon>
        <taxon>Buguloidea</taxon>
        <taxon>Bugulidae</taxon>
        <taxon>Bugula</taxon>
    </lineage>
</organism>
<dbReference type="Proteomes" id="UP000593567">
    <property type="component" value="Unassembled WGS sequence"/>
</dbReference>
<comment type="caution">
    <text evidence="2">The sequence shown here is derived from an EMBL/GenBank/DDBJ whole genome shotgun (WGS) entry which is preliminary data.</text>
</comment>
<dbReference type="EMBL" id="VXIV02002262">
    <property type="protein sequence ID" value="KAF6026516.1"/>
    <property type="molecule type" value="Genomic_DNA"/>
</dbReference>
<dbReference type="OrthoDB" id="6132230at2759"/>
<evidence type="ECO:0000313" key="2">
    <source>
        <dbReference type="EMBL" id="KAF6026516.1"/>
    </source>
</evidence>
<accession>A0A7J7JM55</accession>
<protein>
    <submittedName>
        <fullName evidence="2">Uncharacterized protein</fullName>
    </submittedName>
</protein>
<keyword evidence="1" id="KW-1133">Transmembrane helix</keyword>
<keyword evidence="1" id="KW-0812">Transmembrane</keyword>
<sequence length="190" mass="21243">MLPSLECTLQSTTGESGHNRWCPDSSVNILFNHRVTCWWSLYIWLLGEGVLLTATMKCLVVAVALLAFAYAADIKECSPTADDPGCSDDECCIPEQEFFKVSKRDDILPIEELKPIFPWGNREGRCVQYKQEGENCYSMASWQECGCADGLRCHYTPAPSELKSPELKRAIPPWLRPKGVHACVVDTPAQ</sequence>
<gene>
    <name evidence="2" type="ORF">EB796_015179</name>
</gene>
<feature type="transmembrane region" description="Helical" evidence="1">
    <location>
        <begin position="41"/>
        <end position="68"/>
    </location>
</feature>
<dbReference type="AlphaFoldDB" id="A0A7J7JM55"/>
<evidence type="ECO:0000313" key="3">
    <source>
        <dbReference type="Proteomes" id="UP000593567"/>
    </source>
</evidence>
<evidence type="ECO:0000256" key="1">
    <source>
        <dbReference type="SAM" id="Phobius"/>
    </source>
</evidence>
<name>A0A7J7JM55_BUGNE</name>
<keyword evidence="3" id="KW-1185">Reference proteome</keyword>
<reference evidence="2" key="1">
    <citation type="submission" date="2020-06" db="EMBL/GenBank/DDBJ databases">
        <title>Draft genome of Bugula neritina, a colonial animal packing powerful symbionts and potential medicines.</title>
        <authorList>
            <person name="Rayko M."/>
        </authorList>
    </citation>
    <scope>NUCLEOTIDE SEQUENCE [LARGE SCALE GENOMIC DNA]</scope>
    <source>
        <strain evidence="2">Kwan_BN1</strain>
    </source>
</reference>